<comment type="similarity">
    <text evidence="8">Belongs to the protein kinase superfamily. Ser/Thr protein kinase family. GCN2 subfamily.</text>
</comment>
<feature type="domain" description="RWD" evidence="14">
    <location>
        <begin position="9"/>
        <end position="116"/>
    </location>
</feature>
<dbReference type="STRING" id="478820.A0A196S9M0"/>
<reference evidence="15 16" key="1">
    <citation type="submission" date="2016-05" db="EMBL/GenBank/DDBJ databases">
        <title>Nuclear genome of Blastocystis sp. subtype 1 NandII.</title>
        <authorList>
            <person name="Gentekaki E."/>
            <person name="Curtis B."/>
            <person name="Stairs C."/>
            <person name="Eme L."/>
            <person name="Herman E."/>
            <person name="Klimes V."/>
            <person name="Arias M.C."/>
            <person name="Elias M."/>
            <person name="Hilliou F."/>
            <person name="Klute M."/>
            <person name="Malik S.-B."/>
            <person name="Pightling A."/>
            <person name="Rachubinski R."/>
            <person name="Salas D."/>
            <person name="Schlacht A."/>
            <person name="Suga H."/>
            <person name="Archibald J."/>
            <person name="Ball S.G."/>
            <person name="Clark G."/>
            <person name="Dacks J."/>
            <person name="Van Der Giezen M."/>
            <person name="Tsaousis A."/>
            <person name="Roger A."/>
        </authorList>
    </citation>
    <scope>NUCLEOTIDE SEQUENCE [LARGE SCALE GENOMIC DNA]</scope>
    <source>
        <strain evidence="16">ATCC 50177 / NandII</strain>
    </source>
</reference>
<dbReference type="GO" id="GO:0005634">
    <property type="term" value="C:nucleus"/>
    <property type="evidence" value="ECO:0007669"/>
    <property type="project" value="TreeGrafter"/>
</dbReference>
<feature type="region of interest" description="Disordered" evidence="12">
    <location>
        <begin position="177"/>
        <end position="205"/>
    </location>
</feature>
<gene>
    <name evidence="15" type="ORF">AV274_4593</name>
</gene>
<feature type="compositionally biased region" description="Low complexity" evidence="12">
    <location>
        <begin position="419"/>
        <end position="428"/>
    </location>
</feature>
<dbReference type="Proteomes" id="UP000078348">
    <property type="component" value="Unassembled WGS sequence"/>
</dbReference>
<keyword evidence="3" id="KW-0808">Transferase</keyword>
<dbReference type="InterPro" id="IPR045864">
    <property type="entry name" value="aa-tRNA-synth_II/BPL/LPL"/>
</dbReference>
<evidence type="ECO:0000256" key="4">
    <source>
        <dbReference type="ARBA" id="ARBA00022741"/>
    </source>
</evidence>
<feature type="compositionally biased region" description="Basic and acidic residues" evidence="12">
    <location>
        <begin position="614"/>
        <end position="628"/>
    </location>
</feature>
<evidence type="ECO:0000256" key="2">
    <source>
        <dbReference type="ARBA" id="ARBA00022527"/>
    </source>
</evidence>
<evidence type="ECO:0000313" key="16">
    <source>
        <dbReference type="Proteomes" id="UP000078348"/>
    </source>
</evidence>
<dbReference type="PANTHER" id="PTHR11042">
    <property type="entry name" value="EUKARYOTIC TRANSLATION INITIATION FACTOR 2-ALPHA KINASE EIF2-ALPHA KINASE -RELATED"/>
    <property type="match status" value="1"/>
</dbReference>
<dbReference type="SUPFAM" id="SSF56112">
    <property type="entry name" value="Protein kinase-like (PK-like)"/>
    <property type="match status" value="1"/>
</dbReference>
<evidence type="ECO:0000256" key="8">
    <source>
        <dbReference type="ARBA" id="ARBA00037982"/>
    </source>
</evidence>
<comment type="caution">
    <text evidence="15">The sequence shown here is derived from an EMBL/GenBank/DDBJ whole genome shotgun (WGS) entry which is preliminary data.</text>
</comment>
<dbReference type="InterPro" id="IPR050339">
    <property type="entry name" value="CC_SR_Kinase"/>
</dbReference>
<keyword evidence="4 11" id="KW-0547">Nucleotide-binding</keyword>
<keyword evidence="16" id="KW-1185">Reference proteome</keyword>
<evidence type="ECO:0000256" key="5">
    <source>
        <dbReference type="ARBA" id="ARBA00022777"/>
    </source>
</evidence>
<keyword evidence="15" id="KW-0396">Initiation factor</keyword>
<proteinExistence type="inferred from homology"/>
<keyword evidence="7" id="KW-0652">Protein synthesis inhibitor</keyword>
<dbReference type="Gene3D" id="3.10.110.10">
    <property type="entry name" value="Ubiquitin Conjugating Enzyme"/>
    <property type="match status" value="1"/>
</dbReference>
<dbReference type="InterPro" id="IPR011009">
    <property type="entry name" value="Kinase-like_dom_sf"/>
</dbReference>
<comment type="catalytic activity">
    <reaction evidence="9">
        <text>L-threonyl-[protein] + ATP = O-phospho-L-threonyl-[protein] + ADP + H(+)</text>
        <dbReference type="Rhea" id="RHEA:46608"/>
        <dbReference type="Rhea" id="RHEA-COMP:11060"/>
        <dbReference type="Rhea" id="RHEA-COMP:11605"/>
        <dbReference type="ChEBI" id="CHEBI:15378"/>
        <dbReference type="ChEBI" id="CHEBI:30013"/>
        <dbReference type="ChEBI" id="CHEBI:30616"/>
        <dbReference type="ChEBI" id="CHEBI:61977"/>
        <dbReference type="ChEBI" id="CHEBI:456216"/>
        <dbReference type="EC" id="2.7.11.1"/>
    </reaction>
    <physiologicalReaction direction="left-to-right" evidence="9">
        <dbReference type="Rhea" id="RHEA:46609"/>
    </physiologicalReaction>
</comment>
<dbReference type="PROSITE" id="PS50908">
    <property type="entry name" value="RWD"/>
    <property type="match status" value="1"/>
</dbReference>
<evidence type="ECO:0000256" key="11">
    <source>
        <dbReference type="PROSITE-ProRule" id="PRU10141"/>
    </source>
</evidence>
<feature type="compositionally biased region" description="Acidic residues" evidence="12">
    <location>
        <begin position="403"/>
        <end position="418"/>
    </location>
</feature>
<dbReference type="PROSITE" id="PS00107">
    <property type="entry name" value="PROTEIN_KINASE_ATP"/>
    <property type="match status" value="1"/>
</dbReference>
<evidence type="ECO:0000256" key="6">
    <source>
        <dbReference type="ARBA" id="ARBA00022840"/>
    </source>
</evidence>
<dbReference type="OrthoDB" id="6778822at2759"/>
<dbReference type="PROSITE" id="PS00108">
    <property type="entry name" value="PROTEIN_KINASE_ST"/>
    <property type="match status" value="1"/>
</dbReference>
<keyword evidence="6 11" id="KW-0067">ATP-binding</keyword>
<dbReference type="CDD" id="cd23823">
    <property type="entry name" value="RWD_GCN2"/>
    <property type="match status" value="1"/>
</dbReference>
<dbReference type="Gene3D" id="3.30.930.10">
    <property type="entry name" value="Bira Bifunctional Protein, Domain 2"/>
    <property type="match status" value="1"/>
</dbReference>
<evidence type="ECO:0000256" key="7">
    <source>
        <dbReference type="ARBA" id="ARBA00023193"/>
    </source>
</evidence>
<evidence type="ECO:0000313" key="15">
    <source>
        <dbReference type="EMBL" id="OAO13718.1"/>
    </source>
</evidence>
<sequence>MEINETALIEIESLKSIYPDECQIQNREKEMDVIRMFVPAVFGRDSHASVDLIIKIPPQYPSEPPIVIVDNAKGLTVDDELQLKRDIMTKAKELALKGDIFLFDLIIFTQEYLQTHNEDEMKLATLQESVKLRKSDSYSKSASADMGKLYTTNLDYKDYRDRLLEFRLSGENLSDSLFPKETQRDPGDMTLMRTGRTSPHETETAITSPDAVTGLSVIPETNEQRASSVSRFKSDFTVNSEIGEGGFGTIFLCTNRWDGMQYAIKEIVLEKEDLENRKFLREVRMLALMKNKYIVRYNSCWIETDDKVEEEKEESMMDDEYEYHPNDSFTWGKESFHLSQYKEKSKGLLDQQGLLLSQNDYLNMSLHKDVPLSSIAESAFEYSGKLLGSSSTSESAESSTSASEEESASTDSESDSSSDSDSSSSTDSETSDSSDSETTTHRDSETTTPTVEETTTPTVEETTTPTVEETTTPTVEETTPSGPVAKASSGSRTTQSSQSRHILFIQMEYYKNGTLADLIQSGTLYKDKARIWKILSNLLNGLQYVHKLNIVHRDLKPSNIFFDDDGVARIGDFGLGYFAMKDASTADEPASASTAAPETTSPAGTRMYAPPEQLRSDSEAHSRTAGKDHVTTKSDMFCLGLILYEMLLPPMKTASEKTQIFSNARVGKLDAAVKGTIYEKLILHCLEYDQNKRPSVDEVMEYLMMTGGDMAVSKESLDIVLSYLRRSENYIFPTVVKSLFGRDLTSGESVSFYSELLSGEGVPSIIYDLMCKRQERKHILNDLTRCFIPIIERCGFQPFDSPLVVPQTPYFRYLYPNQYAILDSFGTPCFLRADLRTSFLTYIMRTANTRVRRYEFGNVMRMNRECNKCGVQAFASIDTIWQQKPSQCELSVMYSWEAVMVSLQLLKPLAVMIRHPLLLHMNHVGIISTILEQYGVMDMGAKKQVVEKLRGLLKLQLASISSTKNSVAESVKSHRGVIENQIASILHISEEEAVIFQKLLFLDPDPFRWIFDVRAIVEELIAFRKEMPASDVSFLMDCLKEMEVFVQALCTYSFSGLAKSLVFDFFLLPQGRDQNYGLYFACLVTDKRQPLVVSSSNPLAVKQDGNSRYIVSEHHRSASQQEVDYVILYGGRFDRELCKYASEEFHPFLLKPSSNDQIGVTNISLHLENMVSVLLSAKQYSLSLKKILPSNSTIPSILVVPTLDIGNSLLDLHIVDCCWKEKIQCSWWDWTKRSFSQDYRTFCIDNHIDYVLQHSGSSDNVTLLQCNEKKKSFVTVTTGPLKAVLEAVHVGEKKVEKPLPSRKQSYDAEMAKESAMIQTVKVQKEEEDKLVFLNAETRKKENCEFGVRKKLSAANFKESAYVIMIMSKIAKVREIASHIIANESITNYLPKSTAIEIQHLVKERKKNCLVFFSLGDEMFDVVYLSMLSDVSRIADDVRKK</sequence>
<dbReference type="GO" id="GO:0003743">
    <property type="term" value="F:translation initiation factor activity"/>
    <property type="evidence" value="ECO:0007669"/>
    <property type="project" value="UniProtKB-KW"/>
</dbReference>
<evidence type="ECO:0000256" key="3">
    <source>
        <dbReference type="ARBA" id="ARBA00022679"/>
    </source>
</evidence>
<dbReference type="SUPFAM" id="SSF54495">
    <property type="entry name" value="UBC-like"/>
    <property type="match status" value="1"/>
</dbReference>
<feature type="region of interest" description="Disordered" evidence="12">
    <location>
        <begin position="387"/>
        <end position="498"/>
    </location>
</feature>
<feature type="compositionally biased region" description="Low complexity" evidence="12">
    <location>
        <begin position="588"/>
        <end position="603"/>
    </location>
</feature>
<dbReference type="InterPro" id="IPR016135">
    <property type="entry name" value="UBQ-conjugating_enzyme/RWD"/>
</dbReference>
<protein>
    <recommendedName>
        <fullName evidence="1">non-specific serine/threonine protein kinase</fullName>
        <ecNumber evidence="1">2.7.11.1</ecNumber>
    </recommendedName>
</protein>
<dbReference type="PROSITE" id="PS50011">
    <property type="entry name" value="PROTEIN_KINASE_DOM"/>
    <property type="match status" value="1"/>
</dbReference>
<keyword evidence="15" id="KW-0648">Protein biosynthesis</keyword>
<evidence type="ECO:0000256" key="10">
    <source>
        <dbReference type="ARBA" id="ARBA00048977"/>
    </source>
</evidence>
<dbReference type="InterPro" id="IPR000719">
    <property type="entry name" value="Prot_kinase_dom"/>
</dbReference>
<dbReference type="Pfam" id="PF00069">
    <property type="entry name" value="Pkinase"/>
    <property type="match status" value="2"/>
</dbReference>
<feature type="compositionally biased region" description="Low complexity" evidence="12">
    <location>
        <begin position="389"/>
        <end position="402"/>
    </location>
</feature>
<dbReference type="InterPro" id="IPR008271">
    <property type="entry name" value="Ser/Thr_kinase_AS"/>
</dbReference>
<evidence type="ECO:0000256" key="9">
    <source>
        <dbReference type="ARBA" id="ARBA00048659"/>
    </source>
</evidence>
<dbReference type="Gene3D" id="1.10.510.10">
    <property type="entry name" value="Transferase(Phosphotransferase) domain 1"/>
    <property type="match status" value="1"/>
</dbReference>
<keyword evidence="5 15" id="KW-0418">Kinase</keyword>
<feature type="compositionally biased region" description="Low complexity" evidence="12">
    <location>
        <begin position="488"/>
        <end position="498"/>
    </location>
</feature>
<dbReference type="GO" id="GO:0005524">
    <property type="term" value="F:ATP binding"/>
    <property type="evidence" value="ECO:0007669"/>
    <property type="project" value="UniProtKB-UniRule"/>
</dbReference>
<feature type="region of interest" description="Disordered" evidence="12">
    <location>
        <begin position="588"/>
        <end position="628"/>
    </location>
</feature>
<dbReference type="EMBL" id="LXWW01000336">
    <property type="protein sequence ID" value="OAO13718.1"/>
    <property type="molecule type" value="Genomic_DNA"/>
</dbReference>
<dbReference type="Pfam" id="PF05773">
    <property type="entry name" value="RWD"/>
    <property type="match status" value="1"/>
</dbReference>
<feature type="binding site" evidence="11">
    <location>
        <position position="265"/>
    </location>
    <ligand>
        <name>ATP</name>
        <dbReference type="ChEBI" id="CHEBI:30616"/>
    </ligand>
</feature>
<evidence type="ECO:0000256" key="1">
    <source>
        <dbReference type="ARBA" id="ARBA00012513"/>
    </source>
</evidence>
<accession>A0A196S9M0</accession>
<feature type="domain" description="Protein kinase" evidence="13">
    <location>
        <begin position="236"/>
        <end position="705"/>
    </location>
</feature>
<dbReference type="GO" id="GO:0005737">
    <property type="term" value="C:cytoplasm"/>
    <property type="evidence" value="ECO:0007669"/>
    <property type="project" value="TreeGrafter"/>
</dbReference>
<evidence type="ECO:0000256" key="12">
    <source>
        <dbReference type="SAM" id="MobiDB-lite"/>
    </source>
</evidence>
<keyword evidence="2" id="KW-0723">Serine/threonine-protein kinase</keyword>
<comment type="catalytic activity">
    <reaction evidence="10">
        <text>L-seryl-[protein] + ATP = O-phospho-L-seryl-[protein] + ADP + H(+)</text>
        <dbReference type="Rhea" id="RHEA:17989"/>
        <dbReference type="Rhea" id="RHEA-COMP:9863"/>
        <dbReference type="Rhea" id="RHEA-COMP:11604"/>
        <dbReference type="ChEBI" id="CHEBI:15378"/>
        <dbReference type="ChEBI" id="CHEBI:29999"/>
        <dbReference type="ChEBI" id="CHEBI:30616"/>
        <dbReference type="ChEBI" id="CHEBI:83421"/>
        <dbReference type="ChEBI" id="CHEBI:456216"/>
        <dbReference type="EC" id="2.7.11.1"/>
    </reaction>
    <physiologicalReaction direction="left-to-right" evidence="10">
        <dbReference type="Rhea" id="RHEA:17990"/>
    </physiologicalReaction>
</comment>
<organism evidence="15 16">
    <name type="scientific">Blastocystis sp. subtype 1 (strain ATCC 50177 / NandII)</name>
    <dbReference type="NCBI Taxonomy" id="478820"/>
    <lineage>
        <taxon>Eukaryota</taxon>
        <taxon>Sar</taxon>
        <taxon>Stramenopiles</taxon>
        <taxon>Bigyra</taxon>
        <taxon>Opalozoa</taxon>
        <taxon>Opalinata</taxon>
        <taxon>Blastocystidae</taxon>
        <taxon>Blastocystis</taxon>
    </lineage>
</organism>
<dbReference type="InterPro" id="IPR017441">
    <property type="entry name" value="Protein_kinase_ATP_BS"/>
</dbReference>
<name>A0A196S9M0_BLAHN</name>
<dbReference type="GO" id="GO:0017148">
    <property type="term" value="P:negative regulation of translation"/>
    <property type="evidence" value="ECO:0007669"/>
    <property type="project" value="UniProtKB-KW"/>
</dbReference>
<evidence type="ECO:0000259" key="14">
    <source>
        <dbReference type="PROSITE" id="PS50908"/>
    </source>
</evidence>
<dbReference type="SMART" id="SM00591">
    <property type="entry name" value="RWD"/>
    <property type="match status" value="1"/>
</dbReference>
<feature type="compositionally biased region" description="Low complexity" evidence="12">
    <location>
        <begin position="446"/>
        <end position="480"/>
    </location>
</feature>
<evidence type="ECO:0000259" key="13">
    <source>
        <dbReference type="PROSITE" id="PS50011"/>
    </source>
</evidence>
<dbReference type="InterPro" id="IPR006575">
    <property type="entry name" value="RWD_dom"/>
</dbReference>
<dbReference type="GO" id="GO:0004694">
    <property type="term" value="F:eukaryotic translation initiation factor 2alpha kinase activity"/>
    <property type="evidence" value="ECO:0007669"/>
    <property type="project" value="TreeGrafter"/>
</dbReference>
<dbReference type="Gene3D" id="3.30.200.20">
    <property type="entry name" value="Phosphorylase Kinase, domain 1"/>
    <property type="match status" value="1"/>
</dbReference>
<dbReference type="PANTHER" id="PTHR11042:SF160">
    <property type="entry name" value="EUKARYOTIC TRANSLATION INITIATION FACTOR 2-ALPHA KINASE 1"/>
    <property type="match status" value="1"/>
</dbReference>
<dbReference type="SMART" id="SM00220">
    <property type="entry name" value="S_TKc"/>
    <property type="match status" value="1"/>
</dbReference>
<dbReference type="EC" id="2.7.11.1" evidence="1"/>